<feature type="domain" description="Peptidase A1" evidence="3">
    <location>
        <begin position="40"/>
        <end position="374"/>
    </location>
</feature>
<dbReference type="Proteomes" id="UP001177023">
    <property type="component" value="Unassembled WGS sequence"/>
</dbReference>
<dbReference type="SUPFAM" id="SSF50630">
    <property type="entry name" value="Acid proteases"/>
    <property type="match status" value="2"/>
</dbReference>
<gene>
    <name evidence="4" type="ORF">MSPICULIGERA_LOCUS22997</name>
</gene>
<dbReference type="PROSITE" id="PS51767">
    <property type="entry name" value="PEPTIDASE_A1"/>
    <property type="match status" value="2"/>
</dbReference>
<dbReference type="InterPro" id="IPR021109">
    <property type="entry name" value="Peptidase_aspartic_dom_sf"/>
</dbReference>
<dbReference type="InterPro" id="IPR001461">
    <property type="entry name" value="Aspartic_peptidase_A1"/>
</dbReference>
<keyword evidence="2" id="KW-0732">Signal</keyword>
<organism evidence="4 5">
    <name type="scientific">Mesorhabditis spiculigera</name>
    <dbReference type="NCBI Taxonomy" id="96644"/>
    <lineage>
        <taxon>Eukaryota</taxon>
        <taxon>Metazoa</taxon>
        <taxon>Ecdysozoa</taxon>
        <taxon>Nematoda</taxon>
        <taxon>Chromadorea</taxon>
        <taxon>Rhabditida</taxon>
        <taxon>Rhabditina</taxon>
        <taxon>Rhabditomorpha</taxon>
        <taxon>Rhabditoidea</taxon>
        <taxon>Rhabditidae</taxon>
        <taxon>Mesorhabditinae</taxon>
        <taxon>Mesorhabditis</taxon>
    </lineage>
</organism>
<dbReference type="CDD" id="cd05471">
    <property type="entry name" value="pepsin_like"/>
    <property type="match status" value="2"/>
</dbReference>
<feature type="domain" description="Peptidase A1" evidence="3">
    <location>
        <begin position="420"/>
        <end position="745"/>
    </location>
</feature>
<proteinExistence type="inferred from homology"/>
<evidence type="ECO:0000256" key="2">
    <source>
        <dbReference type="SAM" id="SignalP"/>
    </source>
</evidence>
<evidence type="ECO:0000259" key="3">
    <source>
        <dbReference type="PROSITE" id="PS51767"/>
    </source>
</evidence>
<dbReference type="Gene3D" id="2.40.70.10">
    <property type="entry name" value="Acid Proteases"/>
    <property type="match status" value="4"/>
</dbReference>
<evidence type="ECO:0000313" key="4">
    <source>
        <dbReference type="EMBL" id="CAJ0584962.1"/>
    </source>
</evidence>
<name>A0AA36DCG3_9BILA</name>
<comment type="caution">
    <text evidence="4">The sequence shown here is derived from an EMBL/GenBank/DDBJ whole genome shotgun (WGS) entry which is preliminary data.</text>
</comment>
<dbReference type="GO" id="GO:0005764">
    <property type="term" value="C:lysosome"/>
    <property type="evidence" value="ECO:0007669"/>
    <property type="project" value="TreeGrafter"/>
</dbReference>
<keyword evidence="5" id="KW-1185">Reference proteome</keyword>
<comment type="similarity">
    <text evidence="1">Belongs to the peptidase A1 family.</text>
</comment>
<dbReference type="InterPro" id="IPR033121">
    <property type="entry name" value="PEPTIDASE_A1"/>
</dbReference>
<feature type="signal peptide" evidence="2">
    <location>
        <begin position="1"/>
        <end position="18"/>
    </location>
</feature>
<dbReference type="GO" id="GO:0004190">
    <property type="term" value="F:aspartic-type endopeptidase activity"/>
    <property type="evidence" value="ECO:0007669"/>
    <property type="project" value="InterPro"/>
</dbReference>
<feature type="non-terminal residue" evidence="4">
    <location>
        <position position="1"/>
    </location>
</feature>
<dbReference type="InterPro" id="IPR034164">
    <property type="entry name" value="Pepsin-like_dom"/>
</dbReference>
<dbReference type="PANTHER" id="PTHR47966">
    <property type="entry name" value="BETA-SITE APP-CLEAVING ENZYME, ISOFORM A-RELATED"/>
    <property type="match status" value="1"/>
</dbReference>
<dbReference type="EMBL" id="CATQJA010002702">
    <property type="protein sequence ID" value="CAJ0584962.1"/>
    <property type="molecule type" value="Genomic_DNA"/>
</dbReference>
<feature type="chain" id="PRO_5041428825" description="Peptidase A1 domain-containing protein" evidence="2">
    <location>
        <begin position="19"/>
        <end position="751"/>
    </location>
</feature>
<reference evidence="4" key="1">
    <citation type="submission" date="2023-06" db="EMBL/GenBank/DDBJ databases">
        <authorList>
            <person name="Delattre M."/>
        </authorList>
    </citation>
    <scope>NUCLEOTIDE SEQUENCE</scope>
    <source>
        <strain evidence="4">AF72</strain>
    </source>
</reference>
<dbReference type="PANTHER" id="PTHR47966:SF8">
    <property type="entry name" value="ASPARTIC PROTEASE 1-RELATED"/>
    <property type="match status" value="1"/>
</dbReference>
<evidence type="ECO:0000313" key="5">
    <source>
        <dbReference type="Proteomes" id="UP001177023"/>
    </source>
</evidence>
<protein>
    <recommendedName>
        <fullName evidence="3">Peptidase A1 domain-containing protein</fullName>
    </recommendedName>
</protein>
<sequence>MKLTILLTVAALAIGALAGPIKTDQMPLRLPLKYFRDRVITASVQFGSPPQTFDLALESTTSDTALFSVECRLDDPEGGGSCRMDKAQNFTRRLYNESASTTAQFMSTTFAYYGDWFQSYAQKYGEIATVAGTTIQTLLGSTIKTIGNWSPVIADGFLGLGLPSKGSQTGDSLIYNVTKTIHTKGQSQNIVSLWLDNYAEPYSTGFLTMGDYDRKYCDMDQIVNVTLTSSLAWEFGISGWKIGNQSGGKANIARIDLIQRAILLPKAQLSFIAQAVGATYDQNMKAYYVSCLATLPDFQFTVNQDTFTIKPRQYTEWPVNSDRCELLFNENTLWDKSQFGPQEETPGKVTAFCLIGCWESNTRFDKESLTIHLVLPLKAMLPWVAVSIFLASGVAASPIQRDDDPNPLHIKLLYYQDRVLTANVQFGTPGQTVNLELDSTSSDTILIDIDCTYDNHTSCTDDSSQNYTRKTYDYTKSSTGSSLGVGYLYQNDAFQSYADQFNDSVSITDFQMPLQFATAKRTIGDWSAVTADGFLGLGLPKSGALGDSFMANLTKLYPSNTQNPSVVTLWVDDFAQPNGKGYLTVGDYDARNCQTDTIVNVTLTSQLAWEFGIQGWAFGNQTGGKSNIARIDTARRQILFPKAQLAFIAQAVGGVYDSVMKAYYVPCSQTVFLPEIQFTINNQKFNIGYREYSESWNNSQKCELLFNENTVWDQTRYGPQIRLGHPFLRAYCTFFDYATPALGFSQANHFQ</sequence>
<dbReference type="Pfam" id="PF00026">
    <property type="entry name" value="Asp"/>
    <property type="match status" value="2"/>
</dbReference>
<dbReference type="AlphaFoldDB" id="A0AA36DCG3"/>
<evidence type="ECO:0000256" key="1">
    <source>
        <dbReference type="ARBA" id="ARBA00007447"/>
    </source>
</evidence>
<accession>A0AA36DCG3</accession>
<dbReference type="GO" id="GO:0006508">
    <property type="term" value="P:proteolysis"/>
    <property type="evidence" value="ECO:0007669"/>
    <property type="project" value="InterPro"/>
</dbReference>